<keyword evidence="3" id="KW-1185">Reference proteome</keyword>
<evidence type="ECO:0000313" key="3">
    <source>
        <dbReference type="Proteomes" id="UP000199199"/>
    </source>
</evidence>
<dbReference type="Pfam" id="PF19126">
    <property type="entry name" value="DUF5810"/>
    <property type="match status" value="1"/>
</dbReference>
<gene>
    <name evidence="2" type="ORF">SAMN04488556_1782</name>
</gene>
<dbReference type="Proteomes" id="UP000199199">
    <property type="component" value="Unassembled WGS sequence"/>
</dbReference>
<dbReference type="InterPro" id="IPR043833">
    <property type="entry name" value="DUF5810"/>
</dbReference>
<dbReference type="EMBL" id="FOZS01000002">
    <property type="protein sequence ID" value="SFS63869.1"/>
    <property type="molecule type" value="Genomic_DNA"/>
</dbReference>
<evidence type="ECO:0000256" key="1">
    <source>
        <dbReference type="SAM" id="MobiDB-lite"/>
    </source>
</evidence>
<evidence type="ECO:0000313" key="2">
    <source>
        <dbReference type="EMBL" id="SFS63869.1"/>
    </source>
</evidence>
<dbReference type="RefSeq" id="WP_092903803.1">
    <property type="nucleotide sequence ID" value="NZ_FOZS01000002.1"/>
</dbReference>
<feature type="region of interest" description="Disordered" evidence="1">
    <location>
        <begin position="60"/>
        <end position="138"/>
    </location>
</feature>
<proteinExistence type="predicted"/>
<dbReference type="AlphaFoldDB" id="A0A1I6RGL2"/>
<accession>A0A1I6RGL2</accession>
<sequence>MGYACPVCSTEEADGVHLANHFAVTASLGREDHLEWLERHASDWNERSPEQLAEIVVEHAREVETPEFEQGDGHGRSPSLEDELAAQSRRSGRGSMTQQPSPHAQEALEEARELTRKRREPADSADDEHSTESDNETP</sequence>
<name>A0A1I6RGL2_9EURY</name>
<dbReference type="OrthoDB" id="342503at2157"/>
<organism evidence="2 3">
    <name type="scientific">Halostagnicola kamekurae</name>
    <dbReference type="NCBI Taxonomy" id="619731"/>
    <lineage>
        <taxon>Archaea</taxon>
        <taxon>Methanobacteriati</taxon>
        <taxon>Methanobacteriota</taxon>
        <taxon>Stenosarchaea group</taxon>
        <taxon>Halobacteria</taxon>
        <taxon>Halobacteriales</taxon>
        <taxon>Natrialbaceae</taxon>
        <taxon>Halostagnicola</taxon>
    </lineage>
</organism>
<reference evidence="3" key="1">
    <citation type="submission" date="2016-10" db="EMBL/GenBank/DDBJ databases">
        <authorList>
            <person name="Varghese N."/>
            <person name="Submissions S."/>
        </authorList>
    </citation>
    <scope>NUCLEOTIDE SEQUENCE [LARGE SCALE GENOMIC DNA]</scope>
    <source>
        <strain evidence="3">DSM 22427</strain>
    </source>
</reference>
<protein>
    <submittedName>
        <fullName evidence="2">Uncharacterized protein</fullName>
    </submittedName>
</protein>